<evidence type="ECO:0000313" key="2">
    <source>
        <dbReference type="Proteomes" id="UP000663860"/>
    </source>
</evidence>
<name>A0A815RAE8_9BILA</name>
<dbReference type="AlphaFoldDB" id="A0A815RAE8"/>
<proteinExistence type="predicted"/>
<accession>A0A815RAE8</accession>
<protein>
    <submittedName>
        <fullName evidence="1">Uncharacterized protein</fullName>
    </submittedName>
</protein>
<evidence type="ECO:0000313" key="1">
    <source>
        <dbReference type="EMBL" id="CAF1474137.1"/>
    </source>
</evidence>
<dbReference type="Proteomes" id="UP000663860">
    <property type="component" value="Unassembled WGS sequence"/>
</dbReference>
<sequence length="245" mass="28814">MLHGPKLFGHETGLLAHDLLSIYYRDHWKYYDNLENLVSHLHIHYSTQYLNYGSLNNTNCFSQESFLGAFAKNKHGTRYWGDLLVHHFNIDFALQKIINQQEVDKVNHNEGAFDVARLSINNIEKLLSWHQRMYEDTNLLRTVASSFGDFARKTMRLVFDAHELITQILPPQRHYLARTSLNEKKFQLVNDAIRIKFKIDSTKYAAFYKNILRRKLSDFLIGERRRGLKGIGRDHIQNETMENSS</sequence>
<dbReference type="EMBL" id="CAJNOE010002231">
    <property type="protein sequence ID" value="CAF1474137.1"/>
    <property type="molecule type" value="Genomic_DNA"/>
</dbReference>
<organism evidence="1 2">
    <name type="scientific">Adineta steineri</name>
    <dbReference type="NCBI Taxonomy" id="433720"/>
    <lineage>
        <taxon>Eukaryota</taxon>
        <taxon>Metazoa</taxon>
        <taxon>Spiralia</taxon>
        <taxon>Gnathifera</taxon>
        <taxon>Rotifera</taxon>
        <taxon>Eurotatoria</taxon>
        <taxon>Bdelloidea</taxon>
        <taxon>Adinetida</taxon>
        <taxon>Adinetidae</taxon>
        <taxon>Adineta</taxon>
    </lineage>
</organism>
<comment type="caution">
    <text evidence="1">The sequence shown here is derived from an EMBL/GenBank/DDBJ whole genome shotgun (WGS) entry which is preliminary data.</text>
</comment>
<reference evidence="1" key="1">
    <citation type="submission" date="2021-02" db="EMBL/GenBank/DDBJ databases">
        <authorList>
            <person name="Nowell W R."/>
        </authorList>
    </citation>
    <scope>NUCLEOTIDE SEQUENCE</scope>
</reference>
<gene>
    <name evidence="1" type="ORF">IZO911_LOCUS43626</name>
</gene>